<name>A0A0U2ZE18_9ALTE</name>
<dbReference type="Proteomes" id="UP000068447">
    <property type="component" value="Chromosome"/>
</dbReference>
<dbReference type="InterPro" id="IPR009956">
    <property type="entry name" value="Post-segregation_anti-tox_CcdA"/>
</dbReference>
<dbReference type="OrthoDB" id="7219749at2"/>
<dbReference type="Pfam" id="PF07362">
    <property type="entry name" value="CcdA"/>
    <property type="match status" value="1"/>
</dbReference>
<keyword evidence="1" id="KW-1277">Toxin-antitoxin system</keyword>
<evidence type="ECO:0000313" key="3">
    <source>
        <dbReference type="Proteomes" id="UP000068447"/>
    </source>
</evidence>
<dbReference type="AlphaFoldDB" id="A0A0U2ZE18"/>
<proteinExistence type="predicted"/>
<dbReference type="KEGG" id="lal:AT746_03140"/>
<accession>A0A0U2ZE18</accession>
<sequence length="81" mass="9082">MNSVKSLTKVKKRTNLSLDGALLQEAKHLGINISNSAEKGIEQAVRERKQALWLEDNAQAIESSNEFVNKQGLPLAKYRNF</sequence>
<evidence type="ECO:0000313" key="2">
    <source>
        <dbReference type="EMBL" id="ALS97367.1"/>
    </source>
</evidence>
<protein>
    <submittedName>
        <fullName evidence="2">Post-segregation antitoxin CcdA</fullName>
    </submittedName>
</protein>
<dbReference type="RefSeq" id="WP_062476304.1">
    <property type="nucleotide sequence ID" value="NZ_CP013650.1"/>
</dbReference>
<dbReference type="EMBL" id="CP013650">
    <property type="protein sequence ID" value="ALS97367.1"/>
    <property type="molecule type" value="Genomic_DNA"/>
</dbReference>
<keyword evidence="3" id="KW-1185">Reference proteome</keyword>
<gene>
    <name evidence="2" type="ORF">AT746_03140</name>
</gene>
<reference evidence="2 3" key="1">
    <citation type="submission" date="2015-12" db="EMBL/GenBank/DDBJ databases">
        <title>Complete genome of Lacimicrobium alkaliphilum KCTC 32984.</title>
        <authorList>
            <person name="Kim S.-G."/>
            <person name="Lee Y.-J."/>
        </authorList>
    </citation>
    <scope>NUCLEOTIDE SEQUENCE [LARGE SCALE GENOMIC DNA]</scope>
    <source>
        <strain evidence="2 3">YelD216</strain>
    </source>
</reference>
<organism evidence="2 3">
    <name type="scientific">Lacimicrobium alkaliphilum</name>
    <dbReference type="NCBI Taxonomy" id="1526571"/>
    <lineage>
        <taxon>Bacteria</taxon>
        <taxon>Pseudomonadati</taxon>
        <taxon>Pseudomonadota</taxon>
        <taxon>Gammaproteobacteria</taxon>
        <taxon>Alteromonadales</taxon>
        <taxon>Alteromonadaceae</taxon>
        <taxon>Lacimicrobium</taxon>
    </lineage>
</organism>
<dbReference type="STRING" id="1526571.AT746_03140"/>
<evidence type="ECO:0000256" key="1">
    <source>
        <dbReference type="ARBA" id="ARBA00022649"/>
    </source>
</evidence>